<proteinExistence type="predicted"/>
<reference evidence="3 4" key="1">
    <citation type="submission" date="2022-05" db="EMBL/GenBank/DDBJ databases">
        <title>Genome Sequencing of Bee-Associated Microbes.</title>
        <authorList>
            <person name="Dunlap C."/>
        </authorList>
    </citation>
    <scope>NUCLEOTIDE SEQUENCE [LARGE SCALE GENOMIC DNA]</scope>
    <source>
        <strain evidence="3 4">NRRL NRS-1438</strain>
    </source>
</reference>
<keyword evidence="3" id="KW-0489">Methyltransferase</keyword>
<dbReference type="GO" id="GO:0032259">
    <property type="term" value="P:methylation"/>
    <property type="evidence" value="ECO:0007669"/>
    <property type="project" value="UniProtKB-KW"/>
</dbReference>
<evidence type="ECO:0000256" key="1">
    <source>
        <dbReference type="SAM" id="MobiDB-lite"/>
    </source>
</evidence>
<dbReference type="Proteomes" id="UP001207626">
    <property type="component" value="Unassembled WGS sequence"/>
</dbReference>
<evidence type="ECO:0000313" key="4">
    <source>
        <dbReference type="Proteomes" id="UP001207626"/>
    </source>
</evidence>
<evidence type="ECO:0000313" key="3">
    <source>
        <dbReference type="EMBL" id="MCY9520816.1"/>
    </source>
</evidence>
<accession>A0ABT4DXW8</accession>
<keyword evidence="2" id="KW-1133">Transmembrane helix</keyword>
<organism evidence="3 4">
    <name type="scientific">Paenibacillus apiarius</name>
    <dbReference type="NCBI Taxonomy" id="46240"/>
    <lineage>
        <taxon>Bacteria</taxon>
        <taxon>Bacillati</taxon>
        <taxon>Bacillota</taxon>
        <taxon>Bacilli</taxon>
        <taxon>Bacillales</taxon>
        <taxon>Paenibacillaceae</taxon>
        <taxon>Paenibacillus</taxon>
    </lineage>
</organism>
<keyword evidence="2" id="KW-0472">Membrane</keyword>
<dbReference type="EMBL" id="JAMDLW010000019">
    <property type="protein sequence ID" value="MCY9520816.1"/>
    <property type="molecule type" value="Genomic_DNA"/>
</dbReference>
<sequence length="177" mass="20452">MSRSWERKVRRNSAQLNKQRKKQGKAMMSSSTVAYKEFKGRSYILPMVLIGFTVIYAFLGGAVTDMQSPTLYWVTVFCYLGLGIILFLRRPFLRVGQDELSTIKWNRIRTLPAQEITKIVTQPGYVVIEHSRKGSSWVFSRTMNRYDTNAMAERLRLFAQQHRIEFAEDAKATGSVK</sequence>
<feature type="transmembrane region" description="Helical" evidence="2">
    <location>
        <begin position="70"/>
        <end position="88"/>
    </location>
</feature>
<comment type="caution">
    <text evidence="3">The sequence shown here is derived from an EMBL/GenBank/DDBJ whole genome shotgun (WGS) entry which is preliminary data.</text>
</comment>
<keyword evidence="2" id="KW-0812">Transmembrane</keyword>
<gene>
    <name evidence="3" type="ORF">M5X09_14255</name>
</gene>
<keyword evidence="3" id="KW-0808">Transferase</keyword>
<feature type="region of interest" description="Disordered" evidence="1">
    <location>
        <begin position="1"/>
        <end position="28"/>
    </location>
</feature>
<dbReference type="GO" id="GO:0008168">
    <property type="term" value="F:methyltransferase activity"/>
    <property type="evidence" value="ECO:0007669"/>
    <property type="project" value="UniProtKB-KW"/>
</dbReference>
<evidence type="ECO:0000256" key="2">
    <source>
        <dbReference type="SAM" id="Phobius"/>
    </source>
</evidence>
<feature type="transmembrane region" description="Helical" evidence="2">
    <location>
        <begin position="43"/>
        <end position="64"/>
    </location>
</feature>
<name>A0ABT4DXW8_9BACL</name>
<keyword evidence="4" id="KW-1185">Reference proteome</keyword>
<dbReference type="RefSeq" id="WP_087435513.1">
    <property type="nucleotide sequence ID" value="NZ_JAMDLV010000036.1"/>
</dbReference>
<protein>
    <submittedName>
        <fullName evidence="3">Methyltransferase</fullName>
    </submittedName>
</protein>